<organism evidence="1 2">
    <name type="scientific">Litchfieldia luteola</name>
    <dbReference type="NCBI Taxonomy" id="682179"/>
    <lineage>
        <taxon>Bacteria</taxon>
        <taxon>Bacillati</taxon>
        <taxon>Bacillota</taxon>
        <taxon>Bacilli</taxon>
        <taxon>Bacillales</taxon>
        <taxon>Bacillaceae</taxon>
        <taxon>Litchfieldia</taxon>
    </lineage>
</organism>
<reference evidence="1 2" key="1">
    <citation type="submission" date="2020-10" db="EMBL/GenBank/DDBJ databases">
        <title>Bacillus sp. HD4P25, an endophyte from a halophyte.</title>
        <authorList>
            <person name="Sun J.-Q."/>
        </authorList>
    </citation>
    <scope>NUCLEOTIDE SEQUENCE [LARGE SCALE GENOMIC DNA]</scope>
    <source>
        <strain evidence="1 2">YIM 93174</strain>
    </source>
</reference>
<name>A0ABR9QFW3_9BACI</name>
<comment type="caution">
    <text evidence="1">The sequence shown here is derived from an EMBL/GenBank/DDBJ whole genome shotgun (WGS) entry which is preliminary data.</text>
</comment>
<keyword evidence="2" id="KW-1185">Reference proteome</keyword>
<sequence>MGLEKLLTHFLERLYGLEHVVLLLPKEPLVIKFEITSMENAYLYLSSTRSSVTNGLEEHITIKGNGITDVINGTSKLTDLIYHENIEVIGSLRNILLIESIFYLSHDKEMRKIG</sequence>
<accession>A0ABR9QFW3</accession>
<protein>
    <recommendedName>
        <fullName evidence="3">SCP2 domain-containing protein</fullName>
    </recommendedName>
</protein>
<proteinExistence type="predicted"/>
<dbReference type="Proteomes" id="UP001516662">
    <property type="component" value="Unassembled WGS sequence"/>
</dbReference>
<evidence type="ECO:0000313" key="2">
    <source>
        <dbReference type="Proteomes" id="UP001516662"/>
    </source>
</evidence>
<dbReference type="RefSeq" id="WP_193534867.1">
    <property type="nucleotide sequence ID" value="NZ_JADCLJ010000009.1"/>
</dbReference>
<evidence type="ECO:0000313" key="1">
    <source>
        <dbReference type="EMBL" id="MBE4907382.1"/>
    </source>
</evidence>
<evidence type="ECO:0008006" key="3">
    <source>
        <dbReference type="Google" id="ProtNLM"/>
    </source>
</evidence>
<gene>
    <name evidence="1" type="ORF">IMZ08_04810</name>
</gene>
<dbReference type="EMBL" id="JADCLJ010000009">
    <property type="protein sequence ID" value="MBE4907382.1"/>
    <property type="molecule type" value="Genomic_DNA"/>
</dbReference>